<dbReference type="PANTHER" id="PTHR45339:SF3">
    <property type="entry name" value="HISTIDINE KINASE"/>
    <property type="match status" value="1"/>
</dbReference>
<dbReference type="SMART" id="SM00448">
    <property type="entry name" value="REC"/>
    <property type="match status" value="1"/>
</dbReference>
<dbReference type="Pfam" id="PF00512">
    <property type="entry name" value="HisKA"/>
    <property type="match status" value="1"/>
</dbReference>
<dbReference type="CDD" id="cd17546">
    <property type="entry name" value="REC_hyHK_CKI1_RcsC-like"/>
    <property type="match status" value="1"/>
</dbReference>
<evidence type="ECO:0000259" key="9">
    <source>
        <dbReference type="PROSITE" id="PS50109"/>
    </source>
</evidence>
<evidence type="ECO:0000259" key="10">
    <source>
        <dbReference type="PROSITE" id="PS50110"/>
    </source>
</evidence>
<dbReference type="Pfam" id="PF00072">
    <property type="entry name" value="Response_reg"/>
    <property type="match status" value="1"/>
</dbReference>
<gene>
    <name evidence="13" type="ORF">HXL68_02255</name>
</gene>
<dbReference type="SMART" id="SM00091">
    <property type="entry name" value="PAS"/>
    <property type="match status" value="1"/>
</dbReference>
<feature type="transmembrane region" description="Helical" evidence="8">
    <location>
        <begin position="49"/>
        <end position="67"/>
    </location>
</feature>
<dbReference type="SMART" id="SM00388">
    <property type="entry name" value="HisKA"/>
    <property type="match status" value="1"/>
</dbReference>
<proteinExistence type="predicted"/>
<keyword evidence="4" id="KW-0902">Two-component regulatory system</keyword>
<dbReference type="PROSITE" id="PS50113">
    <property type="entry name" value="PAC"/>
    <property type="match status" value="1"/>
</dbReference>
<dbReference type="CDD" id="cd00130">
    <property type="entry name" value="PAS"/>
    <property type="match status" value="1"/>
</dbReference>
<dbReference type="PROSITE" id="PS50112">
    <property type="entry name" value="PAS"/>
    <property type="match status" value="1"/>
</dbReference>
<dbReference type="SUPFAM" id="SSF52172">
    <property type="entry name" value="CheY-like"/>
    <property type="match status" value="1"/>
</dbReference>
<dbReference type="PANTHER" id="PTHR45339">
    <property type="entry name" value="HYBRID SIGNAL TRANSDUCTION HISTIDINE KINASE J"/>
    <property type="match status" value="1"/>
</dbReference>
<organism evidence="13 14">
    <name type="scientific">Dechloromonas agitata</name>
    <dbReference type="NCBI Taxonomy" id="73030"/>
    <lineage>
        <taxon>Bacteria</taxon>
        <taxon>Pseudomonadati</taxon>
        <taxon>Pseudomonadota</taxon>
        <taxon>Betaproteobacteria</taxon>
        <taxon>Rhodocyclales</taxon>
        <taxon>Azonexaceae</taxon>
        <taxon>Dechloromonas</taxon>
    </lineage>
</organism>
<evidence type="ECO:0000256" key="4">
    <source>
        <dbReference type="ARBA" id="ARBA00023012"/>
    </source>
</evidence>
<feature type="transmembrane region" description="Helical" evidence="8">
    <location>
        <begin position="12"/>
        <end position="29"/>
    </location>
</feature>
<keyword evidence="8" id="KW-0472">Membrane</keyword>
<dbReference type="InterPro" id="IPR005467">
    <property type="entry name" value="His_kinase_dom"/>
</dbReference>
<dbReference type="SUPFAM" id="SSF47384">
    <property type="entry name" value="Homodimeric domain of signal transducing histidine kinase"/>
    <property type="match status" value="1"/>
</dbReference>
<dbReference type="FunFam" id="3.30.565.10:FF:000010">
    <property type="entry name" value="Sensor histidine kinase RcsC"/>
    <property type="match status" value="1"/>
</dbReference>
<feature type="domain" description="Histidine kinase" evidence="9">
    <location>
        <begin position="244"/>
        <end position="464"/>
    </location>
</feature>
<dbReference type="NCBIfam" id="TIGR00229">
    <property type="entry name" value="sensory_box"/>
    <property type="match status" value="1"/>
</dbReference>
<protein>
    <recommendedName>
        <fullName evidence="6">Virulence sensor protein BvgS</fullName>
        <ecNumber evidence="2">2.7.13.3</ecNumber>
    </recommendedName>
</protein>
<dbReference type="SUPFAM" id="SSF55785">
    <property type="entry name" value="PYP-like sensor domain (PAS domain)"/>
    <property type="match status" value="1"/>
</dbReference>
<dbReference type="InterPro" id="IPR036097">
    <property type="entry name" value="HisK_dim/P_sf"/>
</dbReference>
<dbReference type="CDD" id="cd00082">
    <property type="entry name" value="HisKA"/>
    <property type="match status" value="1"/>
</dbReference>
<dbReference type="InterPro" id="IPR001789">
    <property type="entry name" value="Sig_transdc_resp-reg_receiver"/>
</dbReference>
<dbReference type="Gene3D" id="1.10.287.130">
    <property type="match status" value="1"/>
</dbReference>
<dbReference type="EMBL" id="JABZMI010000019">
    <property type="protein sequence ID" value="MBF1163839.1"/>
    <property type="molecule type" value="Genomic_DNA"/>
</dbReference>
<evidence type="ECO:0000256" key="6">
    <source>
        <dbReference type="ARBA" id="ARBA00070152"/>
    </source>
</evidence>
<comment type="caution">
    <text evidence="13">The sequence shown here is derived from an EMBL/GenBank/DDBJ whole genome shotgun (WGS) entry which is preliminary data.</text>
</comment>
<dbReference type="PROSITE" id="PS50110">
    <property type="entry name" value="RESPONSE_REGULATORY"/>
    <property type="match status" value="1"/>
</dbReference>
<dbReference type="Pfam" id="PF02518">
    <property type="entry name" value="HATPase_c"/>
    <property type="match status" value="1"/>
</dbReference>
<dbReference type="InterPro" id="IPR011006">
    <property type="entry name" value="CheY-like_superfamily"/>
</dbReference>
<comment type="function">
    <text evidence="5">Member of the two-component regulatory system BvgS/BvgA. Phosphorylates BvgA via a four-step phosphorelay in response to environmental signals.</text>
</comment>
<reference evidence="13" key="1">
    <citation type="submission" date="2020-04" db="EMBL/GenBank/DDBJ databases">
        <title>Deep metagenomics examines the oral microbiome during advanced dental caries in children, revealing novel taxa and co-occurrences with host molecules.</title>
        <authorList>
            <person name="Baker J.L."/>
            <person name="Morton J.T."/>
            <person name="Dinis M."/>
            <person name="Alvarez R."/>
            <person name="Tran N.C."/>
            <person name="Knight R."/>
            <person name="Edlund A."/>
        </authorList>
    </citation>
    <scope>NUCLEOTIDE SEQUENCE</scope>
    <source>
        <strain evidence="13">JCVI_32_bin.24</strain>
    </source>
</reference>
<feature type="domain" description="Response regulatory" evidence="10">
    <location>
        <begin position="492"/>
        <end position="608"/>
    </location>
</feature>
<evidence type="ECO:0000313" key="14">
    <source>
        <dbReference type="Proteomes" id="UP000718593"/>
    </source>
</evidence>
<dbReference type="InterPro" id="IPR036890">
    <property type="entry name" value="HATPase_C_sf"/>
</dbReference>
<dbReference type="AlphaFoldDB" id="A0A930BQS3"/>
<dbReference type="InterPro" id="IPR004358">
    <property type="entry name" value="Sig_transdc_His_kin-like_C"/>
</dbReference>
<dbReference type="Gene3D" id="3.30.565.10">
    <property type="entry name" value="Histidine kinase-like ATPase, C-terminal domain"/>
    <property type="match status" value="1"/>
</dbReference>
<dbReference type="InterPro" id="IPR000700">
    <property type="entry name" value="PAS-assoc_C"/>
</dbReference>
<keyword evidence="3 7" id="KW-0597">Phosphoprotein</keyword>
<dbReference type="InterPro" id="IPR013656">
    <property type="entry name" value="PAS_4"/>
</dbReference>
<dbReference type="InterPro" id="IPR000014">
    <property type="entry name" value="PAS"/>
</dbReference>
<evidence type="ECO:0000256" key="7">
    <source>
        <dbReference type="PROSITE-ProRule" id="PRU00169"/>
    </source>
</evidence>
<evidence type="ECO:0000256" key="8">
    <source>
        <dbReference type="SAM" id="Phobius"/>
    </source>
</evidence>
<dbReference type="InterPro" id="IPR035965">
    <property type="entry name" value="PAS-like_dom_sf"/>
</dbReference>
<keyword evidence="8" id="KW-0812">Transmembrane</keyword>
<evidence type="ECO:0000256" key="5">
    <source>
        <dbReference type="ARBA" id="ARBA00058004"/>
    </source>
</evidence>
<dbReference type="EC" id="2.7.13.3" evidence="2"/>
<dbReference type="PROSITE" id="PS50109">
    <property type="entry name" value="HIS_KIN"/>
    <property type="match status" value="1"/>
</dbReference>
<dbReference type="Pfam" id="PF08448">
    <property type="entry name" value="PAS_4"/>
    <property type="match status" value="1"/>
</dbReference>
<feature type="domain" description="PAC" evidence="12">
    <location>
        <begin position="157"/>
        <end position="208"/>
    </location>
</feature>
<accession>A0A930BQS3</accession>
<feature type="modified residue" description="4-aspartylphosphate" evidence="7">
    <location>
        <position position="541"/>
    </location>
</feature>
<dbReference type="GO" id="GO:0000155">
    <property type="term" value="F:phosphorelay sensor kinase activity"/>
    <property type="evidence" value="ECO:0007669"/>
    <property type="project" value="InterPro"/>
</dbReference>
<dbReference type="SUPFAM" id="SSF55874">
    <property type="entry name" value="ATPase domain of HSP90 chaperone/DNA topoisomerase II/histidine kinase"/>
    <property type="match status" value="1"/>
</dbReference>
<keyword evidence="8" id="KW-1133">Transmembrane helix</keyword>
<dbReference type="CDD" id="cd16922">
    <property type="entry name" value="HATPase_EvgS-ArcB-TorS-like"/>
    <property type="match status" value="1"/>
</dbReference>
<evidence type="ECO:0000256" key="2">
    <source>
        <dbReference type="ARBA" id="ARBA00012438"/>
    </source>
</evidence>
<dbReference type="Proteomes" id="UP000718593">
    <property type="component" value="Unassembled WGS sequence"/>
</dbReference>
<dbReference type="PRINTS" id="PR00344">
    <property type="entry name" value="BCTRLSENSOR"/>
</dbReference>
<name>A0A930BQS3_9RHOO</name>
<evidence type="ECO:0000256" key="3">
    <source>
        <dbReference type="ARBA" id="ARBA00022553"/>
    </source>
</evidence>
<sequence>MQALNRDKWHSVIKIVLIYAVFAAAWILLSDRAVLLITTDPLKIVEISMAKGWAFVVITSLLLYFLLDRYWGRYSTALTERINSLKLVETVADSSTDAIFAKDMEGRYLLFNQAASQFVGKPVAAVIGHDDFAIFPRKQAEELLATNRRIIAKGIIENLHEQLDTPNGRKTFYVTKGPLRDTAGRIIGTFGISRDVTERMLFENELQRHRQHLEDLIASRTADLVQAKAAAESANLAKGAFLANMSHEIRTPLTAITGMANLIRRGELSPAQREQLDKLEAASYHLLEVINAILDLSKIDAGHLVLEETPFQIETVLDNVVTMLHDRCVAKQLTLSVTHGPLPARVLGDQTRLQQILLNYAGNALKFTERGRITLHASVEEDFGDSILLRLAVSDTGIGIAPEAQGKLFNAFEQADSSTTRKYGGTGLGLAINRKLAERMGGTVGVTSTPGIGSTFWLTVRLAKAPLAENAPAEQPAGSAELRLREAFAGSRILLAEDEPINREITEMLLQDSGLQIDPAEDGAIAVELASRNHYALILMDMQMPNMDGLEATRRIRQLPNGATIPIIAMTANAFAEDRQRCLAAGMNDFVTKPFEPEHVFATLLKWLTHR</sequence>
<evidence type="ECO:0000256" key="1">
    <source>
        <dbReference type="ARBA" id="ARBA00000085"/>
    </source>
</evidence>
<dbReference type="Gene3D" id="3.30.450.20">
    <property type="entry name" value="PAS domain"/>
    <property type="match status" value="1"/>
</dbReference>
<dbReference type="SMART" id="SM00387">
    <property type="entry name" value="HATPase_c"/>
    <property type="match status" value="1"/>
</dbReference>
<dbReference type="InterPro" id="IPR003594">
    <property type="entry name" value="HATPase_dom"/>
</dbReference>
<evidence type="ECO:0000313" key="13">
    <source>
        <dbReference type="EMBL" id="MBF1163839.1"/>
    </source>
</evidence>
<feature type="domain" description="PAS" evidence="11">
    <location>
        <begin position="84"/>
        <end position="154"/>
    </location>
</feature>
<evidence type="ECO:0000259" key="11">
    <source>
        <dbReference type="PROSITE" id="PS50112"/>
    </source>
</evidence>
<evidence type="ECO:0000259" key="12">
    <source>
        <dbReference type="PROSITE" id="PS50113"/>
    </source>
</evidence>
<dbReference type="InterPro" id="IPR003661">
    <property type="entry name" value="HisK_dim/P_dom"/>
</dbReference>
<comment type="catalytic activity">
    <reaction evidence="1">
        <text>ATP + protein L-histidine = ADP + protein N-phospho-L-histidine.</text>
        <dbReference type="EC" id="2.7.13.3"/>
    </reaction>
</comment>
<dbReference type="Gene3D" id="3.40.50.2300">
    <property type="match status" value="1"/>
</dbReference>